<feature type="compositionally biased region" description="Polar residues" evidence="1">
    <location>
        <begin position="1"/>
        <end position="10"/>
    </location>
</feature>
<feature type="region of interest" description="Disordered" evidence="1">
    <location>
        <begin position="287"/>
        <end position="329"/>
    </location>
</feature>
<feature type="compositionally biased region" description="Acidic residues" evidence="1">
    <location>
        <begin position="610"/>
        <end position="622"/>
    </location>
</feature>
<evidence type="ECO:0000313" key="2">
    <source>
        <dbReference type="EMBL" id="RAL02305.1"/>
    </source>
</evidence>
<evidence type="ECO:0000256" key="1">
    <source>
        <dbReference type="SAM" id="MobiDB-lite"/>
    </source>
</evidence>
<accession>A0A395H599</accession>
<dbReference type="GeneID" id="37221611"/>
<dbReference type="STRING" id="1448316.A0A395H599"/>
<gene>
    <name evidence="2" type="ORF">BO80DRAFT_378624</name>
</gene>
<feature type="region of interest" description="Disordered" evidence="1">
    <location>
        <begin position="758"/>
        <end position="813"/>
    </location>
</feature>
<feature type="compositionally biased region" description="Acidic residues" evidence="1">
    <location>
        <begin position="646"/>
        <end position="661"/>
    </location>
</feature>
<dbReference type="OrthoDB" id="3260408at2759"/>
<dbReference type="EMBL" id="KZ824431">
    <property type="protein sequence ID" value="RAL02305.1"/>
    <property type="molecule type" value="Genomic_DNA"/>
</dbReference>
<dbReference type="VEuPathDB" id="FungiDB:BO80DRAFT_378624"/>
<dbReference type="AlphaFoldDB" id="A0A395H599"/>
<feature type="compositionally biased region" description="Polar residues" evidence="1">
    <location>
        <begin position="680"/>
        <end position="690"/>
    </location>
</feature>
<organism evidence="2 3">
    <name type="scientific">Aspergillus ibericus CBS 121593</name>
    <dbReference type="NCBI Taxonomy" id="1448316"/>
    <lineage>
        <taxon>Eukaryota</taxon>
        <taxon>Fungi</taxon>
        <taxon>Dikarya</taxon>
        <taxon>Ascomycota</taxon>
        <taxon>Pezizomycotina</taxon>
        <taxon>Eurotiomycetes</taxon>
        <taxon>Eurotiomycetidae</taxon>
        <taxon>Eurotiales</taxon>
        <taxon>Aspergillaceae</taxon>
        <taxon>Aspergillus</taxon>
        <taxon>Aspergillus subgen. Circumdati</taxon>
    </lineage>
</organism>
<dbReference type="GO" id="GO:0003677">
    <property type="term" value="F:DNA binding"/>
    <property type="evidence" value="ECO:0007669"/>
    <property type="project" value="UniProtKB-KW"/>
</dbReference>
<reference evidence="2 3" key="1">
    <citation type="submission" date="2018-02" db="EMBL/GenBank/DDBJ databases">
        <title>The genomes of Aspergillus section Nigri reveals drivers in fungal speciation.</title>
        <authorList>
            <consortium name="DOE Joint Genome Institute"/>
            <person name="Vesth T.C."/>
            <person name="Nybo J."/>
            <person name="Theobald S."/>
            <person name="Brandl J."/>
            <person name="Frisvad J.C."/>
            <person name="Nielsen K.F."/>
            <person name="Lyhne E.K."/>
            <person name="Kogle M.E."/>
            <person name="Kuo A."/>
            <person name="Riley R."/>
            <person name="Clum A."/>
            <person name="Nolan M."/>
            <person name="Lipzen A."/>
            <person name="Salamov A."/>
            <person name="Henrissat B."/>
            <person name="Wiebenga A."/>
            <person name="De vries R.P."/>
            <person name="Grigoriev I.V."/>
            <person name="Mortensen U.H."/>
            <person name="Andersen M.R."/>
            <person name="Baker S.E."/>
        </authorList>
    </citation>
    <scope>NUCLEOTIDE SEQUENCE [LARGE SCALE GENOMIC DNA]</scope>
    <source>
        <strain evidence="2 3">CBS 121593</strain>
    </source>
</reference>
<feature type="compositionally biased region" description="Basic and acidic residues" evidence="1">
    <location>
        <begin position="557"/>
        <end position="568"/>
    </location>
</feature>
<feature type="compositionally biased region" description="Polar residues" evidence="1">
    <location>
        <begin position="302"/>
        <end position="321"/>
    </location>
</feature>
<dbReference type="PANTHER" id="PTHR23242:SF9">
    <property type="entry name" value="TRANSCRIPTION FACTOR HOXA13"/>
    <property type="match status" value="1"/>
</dbReference>
<protein>
    <submittedName>
        <fullName evidence="2">Transcription factor hoxa13</fullName>
    </submittedName>
</protein>
<sequence length="865" mass="95336">MMAIPDNSNIPEGGDRVAGSRNSGLKSSRRSTLRWTVGLIVRLCIWYALITPFLRCPSQLSDLTDSSPRVCRPYLVARSYIEPHVTPYYNAYGAPYVEAARPYVLVLNEKVYAPTSRVVKHGYEKYGAPAMDKAHLYGQQQWEINVVPHLQSATDRVNDLYQSQIQPHVERVEASLSPSFQKVNGAVKSAYGDYLLPFGAKYRPFIGKTYTSGQEMLTTTVLPYAQNTWSTAIYFIHSSLWPRVTGLYWENVEPQLVKIGERLASYREEKRLRQAVEEVETCVSEQPSSSITAPKVTEAKDLTSSSKTEEITMQQTLSPTEQAAKARDSVESDLRTWQQKFAVAADKGLEDLEERLQEVVDMFMTSGARTHGESLTTALEAVVDNELIALKHHINNLAESLPTEDAPREEEAAKDELLGNVKEAAVSIRDRAHALREWRGSFERELTYRVSRAVNSTLDVLDSVRDLGLQEVGMRWAWMDGITYKDWARYHALKAQFEDWKDEFLDFGLQHERLEEARAVADEILSYGMDIAEAAAKELARLRNVGNWKIAAREVSDNFDTRSDDPPPRPKPIPAPENTVDEDAATEGVADTELPDETTFEFDATSQTESGEEGGDDESMAADEEHTSAQPIGETSSGYTSSTPPDDSENDMAAEQNADETSDLKKAPWGVAAADVPDQSMPTTQQTPIHVSSAREKPGVSGHDLSSEQEAVANLISGLLVGKDAAYAEDIMNKLHSIYGTPRPTSEPSVTSYGVLEHDGVDADAPDAPIPVLEDQSSPSLHDTDVDDASGTASDVFSIADDNEQPSSSEDIEVEVEVEIDSTVDTAESHSAILDATASSLVSEATETILPELTQSVEDDAEEEL</sequence>
<keyword evidence="3" id="KW-1185">Reference proteome</keyword>
<feature type="compositionally biased region" description="Polar residues" evidence="1">
    <location>
        <begin position="628"/>
        <end position="645"/>
    </location>
</feature>
<dbReference type="RefSeq" id="XP_025576632.1">
    <property type="nucleotide sequence ID" value="XM_025716746.1"/>
</dbReference>
<dbReference type="PANTHER" id="PTHR23242">
    <property type="entry name" value="TRANSCRIPTION FACTOR HOXA13"/>
    <property type="match status" value="1"/>
</dbReference>
<name>A0A395H599_9EURO</name>
<evidence type="ECO:0000313" key="3">
    <source>
        <dbReference type="Proteomes" id="UP000249402"/>
    </source>
</evidence>
<proteinExistence type="predicted"/>
<feature type="region of interest" description="Disordered" evidence="1">
    <location>
        <begin position="1"/>
        <end position="26"/>
    </location>
</feature>
<feature type="region of interest" description="Disordered" evidence="1">
    <location>
        <begin position="557"/>
        <end position="706"/>
    </location>
</feature>
<dbReference type="Proteomes" id="UP000249402">
    <property type="component" value="Unassembled WGS sequence"/>
</dbReference>
<keyword evidence="2" id="KW-0371">Homeobox</keyword>